<dbReference type="GO" id="GO:0003882">
    <property type="term" value="F:CDP-diacylglycerol-serine O-phosphatidyltransferase activity"/>
    <property type="evidence" value="ECO:0007669"/>
    <property type="project" value="UniProtKB-EC"/>
</dbReference>
<keyword evidence="10" id="KW-0443">Lipid metabolism</keyword>
<evidence type="ECO:0000256" key="15">
    <source>
        <dbReference type="RuleBase" id="RU003750"/>
    </source>
</evidence>
<dbReference type="GO" id="GO:0008654">
    <property type="term" value="P:phospholipid biosynthetic process"/>
    <property type="evidence" value="ECO:0007669"/>
    <property type="project" value="UniProtKB-KW"/>
</dbReference>
<comment type="subcellular location">
    <subcellularLocation>
        <location evidence="2">Endomembrane system</location>
        <topology evidence="2">Multi-pass membrane protein</topology>
    </subcellularLocation>
</comment>
<feature type="transmembrane region" description="Helical" evidence="16">
    <location>
        <begin position="208"/>
        <end position="224"/>
    </location>
</feature>
<evidence type="ECO:0000256" key="6">
    <source>
        <dbReference type="ARBA" id="ARBA00022516"/>
    </source>
</evidence>
<keyword evidence="13" id="KW-1208">Phospholipid metabolism</keyword>
<evidence type="ECO:0000256" key="1">
    <source>
        <dbReference type="ARBA" id="ARBA00000287"/>
    </source>
</evidence>
<feature type="transmembrane region" description="Helical" evidence="16">
    <location>
        <begin position="174"/>
        <end position="196"/>
    </location>
</feature>
<dbReference type="PANTHER" id="PTHR14269">
    <property type="entry name" value="CDP-DIACYLGLYCEROL--GLYCEROL-3-PHOSPHATE 3-PHOSPHATIDYLTRANSFERASE-RELATED"/>
    <property type="match status" value="1"/>
</dbReference>
<sequence length="257" mass="28110">MQDPPVSSVVKPRRKGIYLLPNLFTTGTLFGGFYAIVAAMGGHFEAAAAGILAAMVADGLDGRIARLTHTQSDFGKEYDSLCDMVAFGVASAIVVYAFSLHHFSEYRWLGGKLGWAMAFLFAACAALRLARFNVLTAIAGSNKDFFGLPSPSAAATVAFFVWAAYSWGLDGKAVLIPASILTVGCALLMVSNIRYNSFKQFKLSRRRPFIYMVLFISLFALILINPPNVLFFGFLGYTLSGPTIMLWRRYRRIPEAA</sequence>
<comment type="similarity">
    <text evidence="3 15">Belongs to the CDP-alcohol phosphatidyltransferase class-I family.</text>
</comment>
<dbReference type="InterPro" id="IPR043130">
    <property type="entry name" value="CDP-OH_PTrfase_TM_dom"/>
</dbReference>
<dbReference type="InterPro" id="IPR004533">
    <property type="entry name" value="CDP-diaglyc--ser_O-PTrfase"/>
</dbReference>
<evidence type="ECO:0000256" key="10">
    <source>
        <dbReference type="ARBA" id="ARBA00023098"/>
    </source>
</evidence>
<feature type="transmembrane region" description="Helical" evidence="16">
    <location>
        <begin position="230"/>
        <end position="247"/>
    </location>
</feature>
<protein>
    <recommendedName>
        <fullName evidence="5">CDP-diacylglycerol--serine O-phosphatidyltransferase</fullName>
        <ecNumber evidence="4">2.7.8.8</ecNumber>
    </recommendedName>
    <alternativeName>
        <fullName evidence="14">Phosphatidylserine synthase</fullName>
    </alternativeName>
</protein>
<feature type="transmembrane region" description="Helical" evidence="16">
    <location>
        <begin position="113"/>
        <end position="134"/>
    </location>
</feature>
<evidence type="ECO:0000313" key="18">
    <source>
        <dbReference type="Proteomes" id="UP000199771"/>
    </source>
</evidence>
<evidence type="ECO:0000256" key="2">
    <source>
        <dbReference type="ARBA" id="ARBA00004127"/>
    </source>
</evidence>
<dbReference type="RefSeq" id="WP_091532738.1">
    <property type="nucleotide sequence ID" value="NZ_FOOC01000004.1"/>
</dbReference>
<dbReference type="AlphaFoldDB" id="A0A1I2IPT6"/>
<dbReference type="PANTHER" id="PTHR14269:SF61">
    <property type="entry name" value="CDP-DIACYLGLYCEROL--SERINE O-PHOSPHATIDYLTRANSFERASE"/>
    <property type="match status" value="1"/>
</dbReference>
<dbReference type="InterPro" id="IPR050324">
    <property type="entry name" value="CDP-alcohol_PTase-I"/>
</dbReference>
<keyword evidence="7 15" id="KW-0808">Transferase</keyword>
<organism evidence="17 18">
    <name type="scientific">Fontimonas thermophila</name>
    <dbReference type="NCBI Taxonomy" id="1076937"/>
    <lineage>
        <taxon>Bacteria</taxon>
        <taxon>Pseudomonadati</taxon>
        <taxon>Pseudomonadota</taxon>
        <taxon>Gammaproteobacteria</taxon>
        <taxon>Nevskiales</taxon>
        <taxon>Nevskiaceae</taxon>
        <taxon>Fontimonas</taxon>
    </lineage>
</organism>
<feature type="transmembrane region" description="Helical" evidence="16">
    <location>
        <begin position="17"/>
        <end position="37"/>
    </location>
</feature>
<keyword evidence="12" id="KW-0594">Phospholipid biosynthesis</keyword>
<dbReference type="InterPro" id="IPR048254">
    <property type="entry name" value="CDP_ALCOHOL_P_TRANSF_CS"/>
</dbReference>
<dbReference type="GO" id="GO:0012505">
    <property type="term" value="C:endomembrane system"/>
    <property type="evidence" value="ECO:0007669"/>
    <property type="project" value="UniProtKB-SubCell"/>
</dbReference>
<evidence type="ECO:0000256" key="7">
    <source>
        <dbReference type="ARBA" id="ARBA00022679"/>
    </source>
</evidence>
<dbReference type="Proteomes" id="UP000199771">
    <property type="component" value="Unassembled WGS sequence"/>
</dbReference>
<evidence type="ECO:0000256" key="4">
    <source>
        <dbReference type="ARBA" id="ARBA00013174"/>
    </source>
</evidence>
<dbReference type="InterPro" id="IPR000462">
    <property type="entry name" value="CDP-OH_P_trans"/>
</dbReference>
<accession>A0A1I2IPT6</accession>
<proteinExistence type="inferred from homology"/>
<keyword evidence="18" id="KW-1185">Reference proteome</keyword>
<dbReference type="OrthoDB" id="9777147at2"/>
<dbReference type="NCBIfam" id="TIGR00473">
    <property type="entry name" value="pssA"/>
    <property type="match status" value="1"/>
</dbReference>
<comment type="catalytic activity">
    <reaction evidence="1">
        <text>a CDP-1,2-diacyl-sn-glycerol + L-serine = a 1,2-diacyl-sn-glycero-3-phospho-L-serine + CMP + H(+)</text>
        <dbReference type="Rhea" id="RHEA:16913"/>
        <dbReference type="ChEBI" id="CHEBI:15378"/>
        <dbReference type="ChEBI" id="CHEBI:33384"/>
        <dbReference type="ChEBI" id="CHEBI:57262"/>
        <dbReference type="ChEBI" id="CHEBI:58332"/>
        <dbReference type="ChEBI" id="CHEBI:60377"/>
        <dbReference type="EC" id="2.7.8.8"/>
    </reaction>
</comment>
<reference evidence="17 18" key="1">
    <citation type="submission" date="2016-10" db="EMBL/GenBank/DDBJ databases">
        <authorList>
            <person name="de Groot N.N."/>
        </authorList>
    </citation>
    <scope>NUCLEOTIDE SEQUENCE [LARGE SCALE GENOMIC DNA]</scope>
    <source>
        <strain evidence="17 18">DSM 23609</strain>
    </source>
</reference>
<evidence type="ECO:0000256" key="5">
    <source>
        <dbReference type="ARBA" id="ARBA00017171"/>
    </source>
</evidence>
<evidence type="ECO:0000256" key="14">
    <source>
        <dbReference type="ARBA" id="ARBA00032361"/>
    </source>
</evidence>
<evidence type="ECO:0000313" key="17">
    <source>
        <dbReference type="EMBL" id="SFF44319.1"/>
    </source>
</evidence>
<evidence type="ECO:0000256" key="13">
    <source>
        <dbReference type="ARBA" id="ARBA00023264"/>
    </source>
</evidence>
<gene>
    <name evidence="17" type="ORF">SAMN04488120_104148</name>
</gene>
<keyword evidence="8 16" id="KW-0812">Transmembrane</keyword>
<evidence type="ECO:0000256" key="11">
    <source>
        <dbReference type="ARBA" id="ARBA00023136"/>
    </source>
</evidence>
<name>A0A1I2IPT6_9GAMM</name>
<dbReference type="Pfam" id="PF01066">
    <property type="entry name" value="CDP-OH_P_transf"/>
    <property type="match status" value="1"/>
</dbReference>
<evidence type="ECO:0000256" key="16">
    <source>
        <dbReference type="SAM" id="Phobius"/>
    </source>
</evidence>
<evidence type="ECO:0000256" key="9">
    <source>
        <dbReference type="ARBA" id="ARBA00022989"/>
    </source>
</evidence>
<dbReference type="GO" id="GO:0016020">
    <property type="term" value="C:membrane"/>
    <property type="evidence" value="ECO:0007669"/>
    <property type="project" value="InterPro"/>
</dbReference>
<dbReference type="PROSITE" id="PS00379">
    <property type="entry name" value="CDP_ALCOHOL_P_TRANSF"/>
    <property type="match status" value="1"/>
</dbReference>
<dbReference type="Gene3D" id="1.20.120.1760">
    <property type="match status" value="1"/>
</dbReference>
<feature type="transmembrane region" description="Helical" evidence="16">
    <location>
        <begin position="81"/>
        <end position="101"/>
    </location>
</feature>
<keyword evidence="9 16" id="KW-1133">Transmembrane helix</keyword>
<dbReference type="STRING" id="1076937.SAMN04488120_104148"/>
<keyword evidence="11 16" id="KW-0472">Membrane</keyword>
<dbReference type="EC" id="2.7.8.8" evidence="4"/>
<feature type="transmembrane region" description="Helical" evidence="16">
    <location>
        <begin position="43"/>
        <end position="60"/>
    </location>
</feature>
<feature type="transmembrane region" description="Helical" evidence="16">
    <location>
        <begin position="146"/>
        <end position="168"/>
    </location>
</feature>
<evidence type="ECO:0000256" key="12">
    <source>
        <dbReference type="ARBA" id="ARBA00023209"/>
    </source>
</evidence>
<keyword evidence="6" id="KW-0444">Lipid biosynthesis</keyword>
<evidence type="ECO:0000256" key="3">
    <source>
        <dbReference type="ARBA" id="ARBA00010441"/>
    </source>
</evidence>
<dbReference type="EMBL" id="FOOC01000004">
    <property type="protein sequence ID" value="SFF44319.1"/>
    <property type="molecule type" value="Genomic_DNA"/>
</dbReference>
<evidence type="ECO:0000256" key="8">
    <source>
        <dbReference type="ARBA" id="ARBA00022692"/>
    </source>
</evidence>